<comment type="caution">
    <text evidence="1">The sequence shown here is derived from an EMBL/GenBank/DDBJ whole genome shotgun (WGS) entry which is preliminary data.</text>
</comment>
<dbReference type="Gene3D" id="3.90.226.10">
    <property type="entry name" value="2-enoyl-CoA Hydratase, Chain A, domain 1"/>
    <property type="match status" value="1"/>
</dbReference>
<reference evidence="2" key="1">
    <citation type="submission" date="2023-07" db="EMBL/GenBank/DDBJ databases">
        <title>Conexibacter stalactiti sp. nov., isolated from stalactites in a lava cave and emended description of the genus Conexibacter.</title>
        <authorList>
            <person name="Lee S.D."/>
        </authorList>
    </citation>
    <scope>NUCLEOTIDE SEQUENCE [LARGE SCALE GENOMIC DNA]</scope>
    <source>
        <strain evidence="2">KCTC 39840</strain>
    </source>
</reference>
<dbReference type="Proteomes" id="UP001284601">
    <property type="component" value="Unassembled WGS sequence"/>
</dbReference>
<gene>
    <name evidence="1" type="ORF">R7226_05420</name>
</gene>
<dbReference type="PANTHER" id="PTHR11941">
    <property type="entry name" value="ENOYL-COA HYDRATASE-RELATED"/>
    <property type="match status" value="1"/>
</dbReference>
<name>A0ABU4HKD5_9ACTN</name>
<dbReference type="InterPro" id="IPR001753">
    <property type="entry name" value="Enoyl-CoA_hydra/iso"/>
</dbReference>
<dbReference type="EMBL" id="JAWSTH010000008">
    <property type="protein sequence ID" value="MDW5593762.1"/>
    <property type="molecule type" value="Genomic_DNA"/>
</dbReference>
<protein>
    <submittedName>
        <fullName evidence="1">Enoyl-CoA hydratase</fullName>
    </submittedName>
</protein>
<organism evidence="1 2">
    <name type="scientific">Conexibacter stalactiti</name>
    <dbReference type="NCBI Taxonomy" id="1940611"/>
    <lineage>
        <taxon>Bacteria</taxon>
        <taxon>Bacillati</taxon>
        <taxon>Actinomycetota</taxon>
        <taxon>Thermoleophilia</taxon>
        <taxon>Solirubrobacterales</taxon>
        <taxon>Conexibacteraceae</taxon>
        <taxon>Conexibacter</taxon>
    </lineage>
</organism>
<dbReference type="CDD" id="cd06558">
    <property type="entry name" value="crotonase-like"/>
    <property type="match status" value="1"/>
</dbReference>
<dbReference type="SUPFAM" id="SSF52096">
    <property type="entry name" value="ClpP/crotonase"/>
    <property type="match status" value="1"/>
</dbReference>
<sequence length="306" mass="33927">MSDYRYLRYERLDDGRIVRIVLDRPRSRNAQNRGLLVELDEAFVRAERDDEVRVVILAGAGRTFSSGHDLGTQEYLAETAPGPDQHPTHQINGGTRLAAERRMLQEHHYFQENTKRWRNLRKITIAEVQGEIFSAGLMLAWACDLIVAADDARFADPVGPRLGGSGVEYFGHPWEFGPRKAKELLLTGDAIDADEAYRLGMVSKVFPLADLPRRTLEFARRIAQVPTIAALGTKDAVNQTVDAQGFQTALANAFSMHQMLHAHWAELHGSDWPLATEEDGVPDWRTAPPVSLAVKDAVGGGPARAA</sequence>
<dbReference type="NCBIfam" id="NF006140">
    <property type="entry name" value="PRK08290.1"/>
    <property type="match status" value="1"/>
</dbReference>
<proteinExistence type="predicted"/>
<dbReference type="RefSeq" id="WP_318596019.1">
    <property type="nucleotide sequence ID" value="NZ_JAWSTH010000008.1"/>
</dbReference>
<reference evidence="1 2" key="2">
    <citation type="submission" date="2023-10" db="EMBL/GenBank/DDBJ databases">
        <authorList>
            <person name="Han X.F."/>
        </authorList>
    </citation>
    <scope>NUCLEOTIDE SEQUENCE [LARGE SCALE GENOMIC DNA]</scope>
    <source>
        <strain evidence="1 2">KCTC 39840</strain>
    </source>
</reference>
<dbReference type="PANTHER" id="PTHR11941:SF124">
    <property type="entry name" value="ENOYL-COA HYDRATASE ECHA13-RELATED"/>
    <property type="match status" value="1"/>
</dbReference>
<dbReference type="Pfam" id="PF00378">
    <property type="entry name" value="ECH_1"/>
    <property type="match status" value="1"/>
</dbReference>
<accession>A0ABU4HKD5</accession>
<keyword evidence="2" id="KW-1185">Reference proteome</keyword>
<evidence type="ECO:0000313" key="2">
    <source>
        <dbReference type="Proteomes" id="UP001284601"/>
    </source>
</evidence>
<dbReference type="InterPro" id="IPR029045">
    <property type="entry name" value="ClpP/crotonase-like_dom_sf"/>
</dbReference>
<evidence type="ECO:0000313" key="1">
    <source>
        <dbReference type="EMBL" id="MDW5593762.1"/>
    </source>
</evidence>